<accession>A0A1Y4MHY2</accession>
<reference evidence="3" key="1">
    <citation type="submission" date="2017-04" db="EMBL/GenBank/DDBJ databases">
        <title>Function of individual gut microbiota members based on whole genome sequencing of pure cultures obtained from chicken caecum.</title>
        <authorList>
            <person name="Medvecky M."/>
            <person name="Cejkova D."/>
            <person name="Polansky O."/>
            <person name="Karasova D."/>
            <person name="Kubasova T."/>
            <person name="Cizek A."/>
            <person name="Rychlik I."/>
        </authorList>
    </citation>
    <scope>NUCLEOTIDE SEQUENCE [LARGE SCALE GENOMIC DNA]</scope>
    <source>
        <strain evidence="3">An175</strain>
    </source>
</reference>
<evidence type="ECO:0000313" key="3">
    <source>
        <dbReference type="Proteomes" id="UP000196386"/>
    </source>
</evidence>
<comment type="caution">
    <text evidence="2">The sequence shown here is derived from an EMBL/GenBank/DDBJ whole genome shotgun (WGS) entry which is preliminary data.</text>
</comment>
<dbReference type="EMBL" id="NFKP01000036">
    <property type="protein sequence ID" value="OUP67151.1"/>
    <property type="molecule type" value="Genomic_DNA"/>
</dbReference>
<feature type="region of interest" description="Disordered" evidence="1">
    <location>
        <begin position="74"/>
        <end position="97"/>
    </location>
</feature>
<gene>
    <name evidence="2" type="ORF">B5F11_18755</name>
</gene>
<dbReference type="Proteomes" id="UP000196386">
    <property type="component" value="Unassembled WGS sequence"/>
</dbReference>
<evidence type="ECO:0000256" key="1">
    <source>
        <dbReference type="SAM" id="MobiDB-lite"/>
    </source>
</evidence>
<dbReference type="AlphaFoldDB" id="A0A1Y4MHY2"/>
<organism evidence="2 3">
    <name type="scientific">Anaerotruncus colihominis</name>
    <dbReference type="NCBI Taxonomy" id="169435"/>
    <lineage>
        <taxon>Bacteria</taxon>
        <taxon>Bacillati</taxon>
        <taxon>Bacillota</taxon>
        <taxon>Clostridia</taxon>
        <taxon>Eubacteriales</taxon>
        <taxon>Oscillospiraceae</taxon>
        <taxon>Anaerotruncus</taxon>
    </lineage>
</organism>
<proteinExistence type="predicted"/>
<sequence length="97" mass="11247">MKKASEIEDCDDCPLYKNDCPGGWVGGPGGTPIEPPCCSWDGDEEIYEGMYAEIDYSPQKLKWMQEDFERREAEKKKADKRAENETTYREELQWIST</sequence>
<name>A0A1Y4MHY2_9FIRM</name>
<evidence type="ECO:0000313" key="2">
    <source>
        <dbReference type="EMBL" id="OUP67151.1"/>
    </source>
</evidence>
<protein>
    <submittedName>
        <fullName evidence="2">Uncharacterized protein</fullName>
    </submittedName>
</protein>